<name>A0A8R1TTG7_ONCVO</name>
<keyword evidence="2" id="KW-1185">Reference proteome</keyword>
<reference evidence="1" key="2">
    <citation type="submission" date="2022-06" db="UniProtKB">
        <authorList>
            <consortium name="EnsemblMetazoa"/>
        </authorList>
    </citation>
    <scope>IDENTIFICATION</scope>
</reference>
<dbReference type="EMBL" id="CMVM020000127">
    <property type="status" value="NOT_ANNOTATED_CDS"/>
    <property type="molecule type" value="Genomic_DNA"/>
</dbReference>
<organism evidence="1 2">
    <name type="scientific">Onchocerca volvulus</name>
    <dbReference type="NCBI Taxonomy" id="6282"/>
    <lineage>
        <taxon>Eukaryota</taxon>
        <taxon>Metazoa</taxon>
        <taxon>Ecdysozoa</taxon>
        <taxon>Nematoda</taxon>
        <taxon>Chromadorea</taxon>
        <taxon>Rhabditida</taxon>
        <taxon>Spirurina</taxon>
        <taxon>Spiruromorpha</taxon>
        <taxon>Filarioidea</taxon>
        <taxon>Onchocercidae</taxon>
        <taxon>Onchocerca</taxon>
    </lineage>
</organism>
<dbReference type="AlphaFoldDB" id="A0A8R1TTG7"/>
<reference evidence="2" key="1">
    <citation type="submission" date="2013-10" db="EMBL/GenBank/DDBJ databases">
        <title>Genome sequencing of Onchocerca volvulus.</title>
        <authorList>
            <person name="Cotton J."/>
            <person name="Tsai J."/>
            <person name="Stanley E."/>
            <person name="Tracey A."/>
            <person name="Holroyd N."/>
            <person name="Lustigman S."/>
            <person name="Berriman M."/>
        </authorList>
    </citation>
    <scope>NUCLEOTIDE SEQUENCE</scope>
</reference>
<dbReference type="EnsemblMetazoa" id="OVOC4121.1">
    <property type="protein sequence ID" value="OVOC4121.1"/>
    <property type="gene ID" value="WBGene00240930"/>
</dbReference>
<sequence>MIMSSICNNHVNFFSIQSFTSFNVILFTSANCSLSRIEILGDDVHLECMRNPQTQKLEN</sequence>
<evidence type="ECO:0000313" key="2">
    <source>
        <dbReference type="Proteomes" id="UP000024404"/>
    </source>
</evidence>
<accession>A0A8R1TTG7</accession>
<protein>
    <submittedName>
        <fullName evidence="1">Uncharacterized protein</fullName>
    </submittedName>
</protein>
<proteinExistence type="predicted"/>
<dbReference type="Proteomes" id="UP000024404">
    <property type="component" value="Unassembled WGS sequence"/>
</dbReference>
<evidence type="ECO:0000313" key="1">
    <source>
        <dbReference type="EnsemblMetazoa" id="OVOC4121.1"/>
    </source>
</evidence>